<reference evidence="1 2" key="1">
    <citation type="journal article" date="2015" name="Nature">
        <title>rRNA introns, odd ribosomes, and small enigmatic genomes across a large radiation of phyla.</title>
        <authorList>
            <person name="Brown C.T."/>
            <person name="Hug L.A."/>
            <person name="Thomas B.C."/>
            <person name="Sharon I."/>
            <person name="Castelle C.J."/>
            <person name="Singh A."/>
            <person name="Wilkins M.J."/>
            <person name="Williams K.H."/>
            <person name="Banfield J.F."/>
        </authorList>
    </citation>
    <scope>NUCLEOTIDE SEQUENCE [LARGE SCALE GENOMIC DNA]</scope>
</reference>
<dbReference type="Proteomes" id="UP000034264">
    <property type="component" value="Unassembled WGS sequence"/>
</dbReference>
<dbReference type="EMBL" id="LCKS01000005">
    <property type="protein sequence ID" value="KKU02944.1"/>
    <property type="molecule type" value="Genomic_DNA"/>
</dbReference>
<comment type="caution">
    <text evidence="1">The sequence shown here is derived from an EMBL/GenBank/DDBJ whole genome shotgun (WGS) entry which is preliminary data.</text>
</comment>
<sequence>MAHKKFDMVYIILHTFVRNEKVYEKHLRFV</sequence>
<organism evidence="1 2">
    <name type="scientific">Candidatus Amesbacteria bacterium GW2011_GWC2_45_19</name>
    <dbReference type="NCBI Taxonomy" id="1618366"/>
    <lineage>
        <taxon>Bacteria</taxon>
        <taxon>Candidatus Amesiibacteriota</taxon>
    </lineage>
</organism>
<evidence type="ECO:0000313" key="2">
    <source>
        <dbReference type="Proteomes" id="UP000034264"/>
    </source>
</evidence>
<evidence type="ECO:0000313" key="1">
    <source>
        <dbReference type="EMBL" id="KKU02944.1"/>
    </source>
</evidence>
<protein>
    <submittedName>
        <fullName evidence="1">Uncharacterized protein</fullName>
    </submittedName>
</protein>
<gene>
    <name evidence="1" type="ORF">UX05_C0005G0021</name>
</gene>
<name>A0A0G1M3Z1_9BACT</name>
<proteinExistence type="predicted"/>
<dbReference type="AlphaFoldDB" id="A0A0G1M3Z1"/>
<accession>A0A0G1M3Z1</accession>